<gene>
    <name evidence="2" type="ORF">WJX73_008146</name>
</gene>
<evidence type="ECO:0000313" key="2">
    <source>
        <dbReference type="EMBL" id="KAK9793741.1"/>
    </source>
</evidence>
<dbReference type="AlphaFoldDB" id="A0AAW1NSE7"/>
<evidence type="ECO:0000256" key="1">
    <source>
        <dbReference type="SAM" id="MobiDB-lite"/>
    </source>
</evidence>
<proteinExistence type="predicted"/>
<reference evidence="2 3" key="1">
    <citation type="journal article" date="2024" name="Nat. Commun.">
        <title>Phylogenomics reveals the evolutionary origins of lichenization in chlorophyte algae.</title>
        <authorList>
            <person name="Puginier C."/>
            <person name="Libourel C."/>
            <person name="Otte J."/>
            <person name="Skaloud P."/>
            <person name="Haon M."/>
            <person name="Grisel S."/>
            <person name="Petersen M."/>
            <person name="Berrin J.G."/>
            <person name="Delaux P.M."/>
            <person name="Dal Grande F."/>
            <person name="Keller J."/>
        </authorList>
    </citation>
    <scope>NUCLEOTIDE SEQUENCE [LARGE SCALE GENOMIC DNA]</scope>
    <source>
        <strain evidence="2 3">SAG 2036</strain>
    </source>
</reference>
<comment type="caution">
    <text evidence="2">The sequence shown here is derived from an EMBL/GenBank/DDBJ whole genome shotgun (WGS) entry which is preliminary data.</text>
</comment>
<dbReference type="EMBL" id="JALJOQ010000147">
    <property type="protein sequence ID" value="KAK9793741.1"/>
    <property type="molecule type" value="Genomic_DNA"/>
</dbReference>
<feature type="region of interest" description="Disordered" evidence="1">
    <location>
        <begin position="1"/>
        <end position="100"/>
    </location>
</feature>
<name>A0AAW1NSE7_9CHLO</name>
<keyword evidence="3" id="KW-1185">Reference proteome</keyword>
<evidence type="ECO:0000313" key="3">
    <source>
        <dbReference type="Proteomes" id="UP001465755"/>
    </source>
</evidence>
<organism evidence="2 3">
    <name type="scientific">Symbiochloris irregularis</name>
    <dbReference type="NCBI Taxonomy" id="706552"/>
    <lineage>
        <taxon>Eukaryota</taxon>
        <taxon>Viridiplantae</taxon>
        <taxon>Chlorophyta</taxon>
        <taxon>core chlorophytes</taxon>
        <taxon>Trebouxiophyceae</taxon>
        <taxon>Trebouxiales</taxon>
        <taxon>Trebouxiaceae</taxon>
        <taxon>Symbiochloris</taxon>
    </lineage>
</organism>
<feature type="compositionally biased region" description="Basic and acidic residues" evidence="1">
    <location>
        <begin position="75"/>
        <end position="84"/>
    </location>
</feature>
<dbReference type="Proteomes" id="UP001465755">
    <property type="component" value="Unassembled WGS sequence"/>
</dbReference>
<sequence length="100" mass="10236">MGSLGAGDQPGTSDEEQAPEQGNGSLVRETSLIGAHPSLTSQDGNTEAKPAAVQDLGVVGRGKRRITLQPQRFVPDAKKTKTDTDSSPATLPAATDPIAA</sequence>
<protein>
    <submittedName>
        <fullName evidence="2">Uncharacterized protein</fullName>
    </submittedName>
</protein>
<accession>A0AAW1NSE7</accession>